<keyword evidence="4" id="KW-1185">Reference proteome</keyword>
<feature type="domain" description="DUF1285" evidence="2">
    <location>
        <begin position="94"/>
        <end position="181"/>
    </location>
</feature>
<feature type="domain" description="DUF1285" evidence="1">
    <location>
        <begin position="26"/>
        <end position="92"/>
    </location>
</feature>
<dbReference type="InterPro" id="IPR010707">
    <property type="entry name" value="DUF1285"/>
</dbReference>
<dbReference type="EMBL" id="JBHSGU010000001">
    <property type="protein sequence ID" value="MFC4698691.1"/>
    <property type="molecule type" value="Genomic_DNA"/>
</dbReference>
<gene>
    <name evidence="3" type="ORF">ACFO4O_00770</name>
</gene>
<name>A0ABV9LQA9_9ALTE</name>
<dbReference type="Gene3D" id="3.10.540.10">
    <property type="entry name" value="duf1285 like domain"/>
    <property type="match status" value="1"/>
</dbReference>
<sequence>MDLFSLQQQLSAGMKGTPEDSESNSPPVDRWNPAFCGDMNLVIKRSGQWWHEGTPFTRAPLVKLFASVIKKEDEKYFLVTPVEKIGITVEDVPFVIIDHSEQDNVIHVTTSVGERFTINQDHPVELREFDGHPVPYCKVRRNLWARVHQNVLYRWVEQAQQIQHNGKLSLYLQSGDYRFSIGSIDAAE</sequence>
<dbReference type="Proteomes" id="UP001595897">
    <property type="component" value="Unassembled WGS sequence"/>
</dbReference>
<dbReference type="Pfam" id="PF06938">
    <property type="entry name" value="DUF1285_N"/>
    <property type="match status" value="1"/>
</dbReference>
<evidence type="ECO:0000259" key="1">
    <source>
        <dbReference type="Pfam" id="PF06938"/>
    </source>
</evidence>
<dbReference type="Gene3D" id="2.30.270.10">
    <property type="entry name" value="duf1285 protein"/>
    <property type="match status" value="1"/>
</dbReference>
<organism evidence="3 4">
    <name type="scientific">Glaciecola siphonariae</name>
    <dbReference type="NCBI Taxonomy" id="521012"/>
    <lineage>
        <taxon>Bacteria</taxon>
        <taxon>Pseudomonadati</taxon>
        <taxon>Pseudomonadota</taxon>
        <taxon>Gammaproteobacteria</taxon>
        <taxon>Alteromonadales</taxon>
        <taxon>Alteromonadaceae</taxon>
        <taxon>Glaciecola</taxon>
    </lineage>
</organism>
<proteinExistence type="predicted"/>
<comment type="caution">
    <text evidence="3">The sequence shown here is derived from an EMBL/GenBank/DDBJ whole genome shotgun (WGS) entry which is preliminary data.</text>
</comment>
<dbReference type="PIRSF" id="PIRSF029557">
    <property type="entry name" value="UCP029557"/>
    <property type="match status" value="1"/>
</dbReference>
<dbReference type="RefSeq" id="WP_382405316.1">
    <property type="nucleotide sequence ID" value="NZ_JBHSGU010000001.1"/>
</dbReference>
<dbReference type="InterPro" id="IPR048341">
    <property type="entry name" value="DUF1285_N"/>
</dbReference>
<dbReference type="InterPro" id="IPR048342">
    <property type="entry name" value="DUF1285_C"/>
</dbReference>
<accession>A0ABV9LQA9</accession>
<reference evidence="4" key="1">
    <citation type="journal article" date="2019" name="Int. J. Syst. Evol. Microbiol.">
        <title>The Global Catalogue of Microorganisms (GCM) 10K type strain sequencing project: providing services to taxonomists for standard genome sequencing and annotation.</title>
        <authorList>
            <consortium name="The Broad Institute Genomics Platform"/>
            <consortium name="The Broad Institute Genome Sequencing Center for Infectious Disease"/>
            <person name="Wu L."/>
            <person name="Ma J."/>
        </authorList>
    </citation>
    <scope>NUCLEOTIDE SEQUENCE [LARGE SCALE GENOMIC DNA]</scope>
    <source>
        <strain evidence="4">KACC 12507</strain>
    </source>
</reference>
<evidence type="ECO:0000259" key="2">
    <source>
        <dbReference type="Pfam" id="PF21028"/>
    </source>
</evidence>
<evidence type="ECO:0000313" key="3">
    <source>
        <dbReference type="EMBL" id="MFC4698691.1"/>
    </source>
</evidence>
<protein>
    <submittedName>
        <fullName evidence="3">DUF1285 domain-containing protein</fullName>
    </submittedName>
</protein>
<evidence type="ECO:0000313" key="4">
    <source>
        <dbReference type="Proteomes" id="UP001595897"/>
    </source>
</evidence>
<dbReference type="Pfam" id="PF21028">
    <property type="entry name" value="DUF1285_C"/>
    <property type="match status" value="1"/>
</dbReference>
<dbReference type="InterPro" id="IPR023361">
    <property type="entry name" value="DUF1285_beta_roll_sf"/>
</dbReference>